<proteinExistence type="predicted"/>
<evidence type="ECO:0000313" key="2">
    <source>
        <dbReference type="EMBL" id="KAK4413121.1"/>
    </source>
</evidence>
<sequence>MSYKSGSSPFPSKICCLHQTHVVTLVQISHGKQDMTNSSINMLLQYCCCCIAIVLLLQPLDCSSTQFQASATMILRLSFLVKRDHTTSHLDHEPQMQNSSDQYLARRVRNALLGYNRLLILAADRGTILQPCQCQCCCFAPAAETLLLQHPFLLQSTSIYCSGCKATNLSKNELQNQGVLLSPPKICCLHQTHVVTLVQISHGKQDMTNSSINILLQYCCCCIAILLLLQPLDCSSTQFQASTAMILRLSFLVKRDHTTSHLDHEPQMQNSSDQYLARQVRNALLAPNPPPTPNHIKSTTTTIAGQQPTTAGAAAAPPPDSRRKIFRRVTVHAHHHQHRRLLPITPSRRVSPTDQGRAHTCHL</sequence>
<feature type="region of interest" description="Disordered" evidence="1">
    <location>
        <begin position="286"/>
        <end position="363"/>
    </location>
</feature>
<feature type="compositionally biased region" description="Basic residues" evidence="1">
    <location>
        <begin position="324"/>
        <end position="341"/>
    </location>
</feature>
<accession>A0AAE2C8Q3</accession>
<dbReference type="Proteomes" id="UP001293254">
    <property type="component" value="Unassembled WGS sequence"/>
</dbReference>
<feature type="compositionally biased region" description="Low complexity" evidence="1">
    <location>
        <begin position="299"/>
        <end position="315"/>
    </location>
</feature>
<evidence type="ECO:0000256" key="1">
    <source>
        <dbReference type="SAM" id="MobiDB-lite"/>
    </source>
</evidence>
<name>A0AAE2C8Q3_9LAMI</name>
<gene>
    <name evidence="2" type="ORF">Salat_2959300</name>
</gene>
<evidence type="ECO:0000313" key="3">
    <source>
        <dbReference type="Proteomes" id="UP001293254"/>
    </source>
</evidence>
<protein>
    <submittedName>
        <fullName evidence="2">Uncharacterized protein</fullName>
    </submittedName>
</protein>
<dbReference type="AlphaFoldDB" id="A0AAE2C8Q3"/>
<reference evidence="2" key="1">
    <citation type="submission" date="2020-06" db="EMBL/GenBank/DDBJ databases">
        <authorList>
            <person name="Li T."/>
            <person name="Hu X."/>
            <person name="Zhang T."/>
            <person name="Song X."/>
            <person name="Zhang H."/>
            <person name="Dai N."/>
            <person name="Sheng W."/>
            <person name="Hou X."/>
            <person name="Wei L."/>
        </authorList>
    </citation>
    <scope>NUCLEOTIDE SEQUENCE</scope>
    <source>
        <strain evidence="2">3651</strain>
        <tissue evidence="2">Leaf</tissue>
    </source>
</reference>
<organism evidence="2 3">
    <name type="scientific">Sesamum alatum</name>
    <dbReference type="NCBI Taxonomy" id="300844"/>
    <lineage>
        <taxon>Eukaryota</taxon>
        <taxon>Viridiplantae</taxon>
        <taxon>Streptophyta</taxon>
        <taxon>Embryophyta</taxon>
        <taxon>Tracheophyta</taxon>
        <taxon>Spermatophyta</taxon>
        <taxon>Magnoliopsida</taxon>
        <taxon>eudicotyledons</taxon>
        <taxon>Gunneridae</taxon>
        <taxon>Pentapetalae</taxon>
        <taxon>asterids</taxon>
        <taxon>lamiids</taxon>
        <taxon>Lamiales</taxon>
        <taxon>Pedaliaceae</taxon>
        <taxon>Sesamum</taxon>
    </lineage>
</organism>
<reference evidence="2" key="2">
    <citation type="journal article" date="2024" name="Plant">
        <title>Genomic evolution and insights into agronomic trait innovations of Sesamum species.</title>
        <authorList>
            <person name="Miao H."/>
            <person name="Wang L."/>
            <person name="Qu L."/>
            <person name="Liu H."/>
            <person name="Sun Y."/>
            <person name="Le M."/>
            <person name="Wang Q."/>
            <person name="Wei S."/>
            <person name="Zheng Y."/>
            <person name="Lin W."/>
            <person name="Duan Y."/>
            <person name="Cao H."/>
            <person name="Xiong S."/>
            <person name="Wang X."/>
            <person name="Wei L."/>
            <person name="Li C."/>
            <person name="Ma Q."/>
            <person name="Ju M."/>
            <person name="Zhao R."/>
            <person name="Li G."/>
            <person name="Mu C."/>
            <person name="Tian Q."/>
            <person name="Mei H."/>
            <person name="Zhang T."/>
            <person name="Gao T."/>
            <person name="Zhang H."/>
        </authorList>
    </citation>
    <scope>NUCLEOTIDE SEQUENCE</scope>
    <source>
        <strain evidence="2">3651</strain>
    </source>
</reference>
<keyword evidence="3" id="KW-1185">Reference proteome</keyword>
<comment type="caution">
    <text evidence="2">The sequence shown here is derived from an EMBL/GenBank/DDBJ whole genome shotgun (WGS) entry which is preliminary data.</text>
</comment>
<dbReference type="EMBL" id="JACGWO010000013">
    <property type="protein sequence ID" value="KAK4413121.1"/>
    <property type="molecule type" value="Genomic_DNA"/>
</dbReference>